<organism evidence="2 3">
    <name type="scientific">Prevotella veroralis F0319</name>
    <dbReference type="NCBI Taxonomy" id="649761"/>
    <lineage>
        <taxon>Bacteria</taxon>
        <taxon>Pseudomonadati</taxon>
        <taxon>Bacteroidota</taxon>
        <taxon>Bacteroidia</taxon>
        <taxon>Bacteroidales</taxon>
        <taxon>Prevotellaceae</taxon>
        <taxon>Prevotella</taxon>
    </lineage>
</organism>
<evidence type="ECO:0000313" key="3">
    <source>
        <dbReference type="Proteomes" id="UP000003327"/>
    </source>
</evidence>
<protein>
    <submittedName>
        <fullName evidence="2">Uncharacterized protein</fullName>
    </submittedName>
</protein>
<feature type="transmembrane region" description="Helical" evidence="1">
    <location>
        <begin position="17"/>
        <end position="36"/>
    </location>
</feature>
<keyword evidence="3" id="KW-1185">Reference proteome</keyword>
<dbReference type="AlphaFoldDB" id="C9MNR9"/>
<comment type="caution">
    <text evidence="2">The sequence shown here is derived from an EMBL/GenBank/DDBJ whole genome shotgun (WGS) entry which is preliminary data.</text>
</comment>
<keyword evidence="1" id="KW-1133">Transmembrane helix</keyword>
<sequence length="69" mass="7894">MNKLIEIIGTTSKKQNVVITGSLVNLFTCLLIPISMKSGFFEDYKRQRGKNNSRRGTLLSRIKSFFVRV</sequence>
<dbReference type="HOGENOM" id="CLU_2772516_0_0_10"/>
<keyword evidence="1" id="KW-0812">Transmembrane</keyword>
<name>C9MNR9_9BACT</name>
<proteinExistence type="predicted"/>
<evidence type="ECO:0000313" key="2">
    <source>
        <dbReference type="EMBL" id="EEX18722.1"/>
    </source>
</evidence>
<accession>C9MNR9</accession>
<dbReference type="Proteomes" id="UP000003327">
    <property type="component" value="Unassembled WGS sequence"/>
</dbReference>
<evidence type="ECO:0000256" key="1">
    <source>
        <dbReference type="SAM" id="Phobius"/>
    </source>
</evidence>
<keyword evidence="1" id="KW-0472">Membrane</keyword>
<dbReference type="EMBL" id="ACVA01000031">
    <property type="protein sequence ID" value="EEX18722.1"/>
    <property type="molecule type" value="Genomic_DNA"/>
</dbReference>
<reference evidence="2 3" key="1">
    <citation type="submission" date="2009-09" db="EMBL/GenBank/DDBJ databases">
        <authorList>
            <person name="Weinstock G."/>
            <person name="Sodergren E."/>
            <person name="Clifton S."/>
            <person name="Fulton L."/>
            <person name="Fulton B."/>
            <person name="Courtney L."/>
            <person name="Fronick C."/>
            <person name="Harrison M."/>
            <person name="Strong C."/>
            <person name="Farmer C."/>
            <person name="Delahaunty K."/>
            <person name="Markovic C."/>
            <person name="Hall O."/>
            <person name="Minx P."/>
            <person name="Tomlinson C."/>
            <person name="Mitreva M."/>
            <person name="Nelson J."/>
            <person name="Hou S."/>
            <person name="Wollam A."/>
            <person name="Pepin K.H."/>
            <person name="Johnson M."/>
            <person name="Bhonagiri V."/>
            <person name="Nash W.E."/>
            <person name="Warren W."/>
            <person name="Chinwalla A."/>
            <person name="Mardis E.R."/>
            <person name="Wilson R.K."/>
        </authorList>
    </citation>
    <scope>NUCLEOTIDE SEQUENCE [LARGE SCALE GENOMIC DNA]</scope>
    <source>
        <strain evidence="2 3">F0319</strain>
    </source>
</reference>
<gene>
    <name evidence="2" type="ORF">HMPREF0973_01257</name>
</gene>